<sequence length="283" mass="31178">MNFELTLFTSSDIQGLIELSASVGWDYDAYEIETIMAAGRIVGHKNMEGKIVSCAAIIPYDTNVASIGMVIVHEQCRGFGLGRIVTQACIDSVSAETAIMLVATIEGQPLYQKMGFTTVEHVHKYLADKYVETTSEYDFLGTIKEFQEQDFEQLAQLDAAAFGDSRRIFLRKRIQQSQRCVVVKNQDNQMIGYGLTIAGPIYLLLGPIVAPSKEIAHHIINELAKGNQGKLRIDCPSVQKELGPILQQSGFTMAATPPVMIRNAKKIPTRNQTLYALAAQAFG</sequence>
<dbReference type="InterPro" id="IPR052729">
    <property type="entry name" value="Acyl/Acetyltrans_Enzymes"/>
</dbReference>
<dbReference type="InterPro" id="IPR041496">
    <property type="entry name" value="YitH/HolE_GNAT"/>
</dbReference>
<dbReference type="Pfam" id="PF00583">
    <property type="entry name" value="Acetyltransf_1"/>
    <property type="match status" value="1"/>
</dbReference>
<dbReference type="EMBL" id="UAQE01000001">
    <property type="protein sequence ID" value="SPU00768.1"/>
    <property type="molecule type" value="Genomic_DNA"/>
</dbReference>
<gene>
    <name evidence="2" type="ORF">NCTC7582_03567</name>
</gene>
<dbReference type="PANTHER" id="PTHR47237">
    <property type="entry name" value="SLL0310 PROTEIN"/>
    <property type="match status" value="1"/>
</dbReference>
<organism evidence="2 3">
    <name type="scientific">Lysinibacillus capsici</name>
    <dbReference type="NCBI Taxonomy" id="2115968"/>
    <lineage>
        <taxon>Bacteria</taxon>
        <taxon>Bacillati</taxon>
        <taxon>Bacillota</taxon>
        <taxon>Bacilli</taxon>
        <taxon>Bacillales</taxon>
        <taxon>Bacillaceae</taxon>
        <taxon>Lysinibacillus</taxon>
    </lineage>
</organism>
<dbReference type="PANTHER" id="PTHR47237:SF2">
    <property type="entry name" value="BLL4206 PROTEIN"/>
    <property type="match status" value="1"/>
</dbReference>
<protein>
    <submittedName>
        <fullName evidence="2">GNAT family acetyltransferase</fullName>
    </submittedName>
</protein>
<dbReference type="AlphaFoldDB" id="A0A2X0Y415"/>
<dbReference type="PROSITE" id="PS51186">
    <property type="entry name" value="GNAT"/>
    <property type="match status" value="1"/>
</dbReference>
<dbReference type="SUPFAM" id="SSF55729">
    <property type="entry name" value="Acyl-CoA N-acyltransferases (Nat)"/>
    <property type="match status" value="1"/>
</dbReference>
<keyword evidence="2" id="KW-0808">Transferase</keyword>
<dbReference type="CDD" id="cd04301">
    <property type="entry name" value="NAT_SF"/>
    <property type="match status" value="1"/>
</dbReference>
<dbReference type="InterPro" id="IPR000182">
    <property type="entry name" value="GNAT_dom"/>
</dbReference>
<name>A0A2X0Y415_9BACI</name>
<dbReference type="Gene3D" id="3.40.630.30">
    <property type="match status" value="1"/>
</dbReference>
<dbReference type="GO" id="GO:0016747">
    <property type="term" value="F:acyltransferase activity, transferring groups other than amino-acyl groups"/>
    <property type="evidence" value="ECO:0007669"/>
    <property type="project" value="InterPro"/>
</dbReference>
<dbReference type="Pfam" id="PF18014">
    <property type="entry name" value="Acetyltransf_18"/>
    <property type="match status" value="1"/>
</dbReference>
<dbReference type="Proteomes" id="UP000251431">
    <property type="component" value="Unassembled WGS sequence"/>
</dbReference>
<dbReference type="Gene3D" id="3.40.630.90">
    <property type="match status" value="1"/>
</dbReference>
<reference evidence="2 3" key="1">
    <citation type="submission" date="2018-06" db="EMBL/GenBank/DDBJ databases">
        <authorList>
            <consortium name="Pathogen Informatics"/>
            <person name="Doyle S."/>
        </authorList>
    </citation>
    <scope>NUCLEOTIDE SEQUENCE [LARGE SCALE GENOMIC DNA]</scope>
    <source>
        <strain evidence="2 3">NCTC7582</strain>
    </source>
</reference>
<accession>A0A2X0Y415</accession>
<dbReference type="InterPro" id="IPR016181">
    <property type="entry name" value="Acyl_CoA_acyltransferase"/>
</dbReference>
<feature type="domain" description="N-acetyltransferase" evidence="1">
    <location>
        <begin position="3"/>
        <end position="137"/>
    </location>
</feature>
<evidence type="ECO:0000259" key="1">
    <source>
        <dbReference type="PROSITE" id="PS51186"/>
    </source>
</evidence>
<evidence type="ECO:0000313" key="2">
    <source>
        <dbReference type="EMBL" id="SPU00768.1"/>
    </source>
</evidence>
<dbReference type="RefSeq" id="WP_112117889.1">
    <property type="nucleotide sequence ID" value="NZ_UAQE01000001.1"/>
</dbReference>
<proteinExistence type="predicted"/>
<evidence type="ECO:0000313" key="3">
    <source>
        <dbReference type="Proteomes" id="UP000251431"/>
    </source>
</evidence>